<accession>A0A918P377</accession>
<protein>
    <submittedName>
        <fullName evidence="1">Uncharacterized protein</fullName>
    </submittedName>
</protein>
<evidence type="ECO:0000313" key="1">
    <source>
        <dbReference type="EMBL" id="GGY17500.1"/>
    </source>
</evidence>
<comment type="caution">
    <text evidence="1">The sequence shown here is derived from an EMBL/GenBank/DDBJ whole genome shotgun (WGS) entry which is preliminary data.</text>
</comment>
<dbReference type="RefSeq" id="WP_189534101.1">
    <property type="nucleotide sequence ID" value="NZ_BMYX01000011.1"/>
</dbReference>
<dbReference type="Proteomes" id="UP000645257">
    <property type="component" value="Unassembled WGS sequence"/>
</dbReference>
<dbReference type="AlphaFoldDB" id="A0A918P377"/>
<gene>
    <name evidence="1" type="ORF">GCM10011289_21190</name>
</gene>
<reference evidence="1" key="2">
    <citation type="submission" date="2020-09" db="EMBL/GenBank/DDBJ databases">
        <authorList>
            <person name="Sun Q."/>
            <person name="Kim S."/>
        </authorList>
    </citation>
    <scope>NUCLEOTIDE SEQUENCE</scope>
    <source>
        <strain evidence="1">KCTC 32182</strain>
    </source>
</reference>
<sequence length="71" mass="7671">MSSAFYLLRSGCFGVNGGTRRNRTVAARIPSARVLRLSAGRRTPLPSPEPVRSMGTFVISTFSVAAAEERE</sequence>
<reference evidence="1" key="1">
    <citation type="journal article" date="2014" name="Int. J. Syst. Evol. Microbiol.">
        <title>Complete genome sequence of Corynebacterium casei LMG S-19264T (=DSM 44701T), isolated from a smear-ripened cheese.</title>
        <authorList>
            <consortium name="US DOE Joint Genome Institute (JGI-PGF)"/>
            <person name="Walter F."/>
            <person name="Albersmeier A."/>
            <person name="Kalinowski J."/>
            <person name="Ruckert C."/>
        </authorList>
    </citation>
    <scope>NUCLEOTIDE SEQUENCE</scope>
    <source>
        <strain evidence="1">KCTC 32182</strain>
    </source>
</reference>
<name>A0A918P377_9NEIS</name>
<keyword evidence="2" id="KW-1185">Reference proteome</keyword>
<evidence type="ECO:0000313" key="2">
    <source>
        <dbReference type="Proteomes" id="UP000645257"/>
    </source>
</evidence>
<proteinExistence type="predicted"/>
<organism evidence="1 2">
    <name type="scientific">Paludibacterium paludis</name>
    <dbReference type="NCBI Taxonomy" id="1225769"/>
    <lineage>
        <taxon>Bacteria</taxon>
        <taxon>Pseudomonadati</taxon>
        <taxon>Pseudomonadota</taxon>
        <taxon>Betaproteobacteria</taxon>
        <taxon>Neisseriales</taxon>
        <taxon>Chromobacteriaceae</taxon>
        <taxon>Paludibacterium</taxon>
    </lineage>
</organism>
<dbReference type="EMBL" id="BMYX01000011">
    <property type="protein sequence ID" value="GGY17500.1"/>
    <property type="molecule type" value="Genomic_DNA"/>
</dbReference>